<accession>A0A4Q1CMJ5</accession>
<evidence type="ECO:0000313" key="2">
    <source>
        <dbReference type="Proteomes" id="UP000290204"/>
    </source>
</evidence>
<dbReference type="EMBL" id="SDHW01000001">
    <property type="protein sequence ID" value="RXK62014.1"/>
    <property type="molecule type" value="Genomic_DNA"/>
</dbReference>
<sequence length="107" mass="12344">MNHFSNRSTLSPYLINQNYYETDCGKNKKTAHFMMPTARTKAETQSGKGFQHKKPNDFQRIFGLKNSCKKLHAIVPEHADSCKKEGNPYCRIPFFHFKDLIFTPTSG</sequence>
<dbReference type="Proteomes" id="UP000290204">
    <property type="component" value="Unassembled WGS sequence"/>
</dbReference>
<name>A0A4Q1CMJ5_9BACT</name>
<evidence type="ECO:0000313" key="1">
    <source>
        <dbReference type="EMBL" id="RXK62014.1"/>
    </source>
</evidence>
<organism evidence="1 2">
    <name type="scientific">Lacibacter luteus</name>
    <dbReference type="NCBI Taxonomy" id="2508719"/>
    <lineage>
        <taxon>Bacteria</taxon>
        <taxon>Pseudomonadati</taxon>
        <taxon>Bacteroidota</taxon>
        <taxon>Chitinophagia</taxon>
        <taxon>Chitinophagales</taxon>
        <taxon>Chitinophagaceae</taxon>
        <taxon>Lacibacter</taxon>
    </lineage>
</organism>
<dbReference type="AlphaFoldDB" id="A0A4Q1CMJ5"/>
<comment type="caution">
    <text evidence="1">The sequence shown here is derived from an EMBL/GenBank/DDBJ whole genome shotgun (WGS) entry which is preliminary data.</text>
</comment>
<protein>
    <submittedName>
        <fullName evidence="1">Uncharacterized protein</fullName>
    </submittedName>
</protein>
<gene>
    <name evidence="1" type="ORF">ESA94_03080</name>
</gene>
<dbReference type="RefSeq" id="WP_129129386.1">
    <property type="nucleotide sequence ID" value="NZ_SDHW01000001.1"/>
</dbReference>
<proteinExistence type="predicted"/>
<reference evidence="1 2" key="1">
    <citation type="submission" date="2019-01" db="EMBL/GenBank/DDBJ databases">
        <title>Lacibacter sp. strain TTM-7.</title>
        <authorList>
            <person name="Chen W.-M."/>
        </authorList>
    </citation>
    <scope>NUCLEOTIDE SEQUENCE [LARGE SCALE GENOMIC DNA]</scope>
    <source>
        <strain evidence="1 2">TTM-7</strain>
    </source>
</reference>
<keyword evidence="2" id="KW-1185">Reference proteome</keyword>